<name>A0ABR6WDQ4_9BACT</name>
<proteinExistence type="predicted"/>
<dbReference type="RefSeq" id="WP_235985640.1">
    <property type="nucleotide sequence ID" value="NZ_VFIA01000053.1"/>
</dbReference>
<evidence type="ECO:0000313" key="2">
    <source>
        <dbReference type="EMBL" id="MBC3794657.1"/>
    </source>
</evidence>
<dbReference type="EMBL" id="VFIA01000053">
    <property type="protein sequence ID" value="MBC3794657.1"/>
    <property type="molecule type" value="Genomic_DNA"/>
</dbReference>
<comment type="caution">
    <text evidence="2">The sequence shown here is derived from an EMBL/GenBank/DDBJ whole genome shotgun (WGS) entry which is preliminary data.</text>
</comment>
<organism evidence="2 3">
    <name type="scientific">Spirosoma utsteinense</name>
    <dbReference type="NCBI Taxonomy" id="2585773"/>
    <lineage>
        <taxon>Bacteria</taxon>
        <taxon>Pseudomonadati</taxon>
        <taxon>Bacteroidota</taxon>
        <taxon>Cytophagia</taxon>
        <taxon>Cytophagales</taxon>
        <taxon>Cytophagaceae</taxon>
        <taxon>Spirosoma</taxon>
    </lineage>
</organism>
<evidence type="ECO:0008006" key="4">
    <source>
        <dbReference type="Google" id="ProtNLM"/>
    </source>
</evidence>
<evidence type="ECO:0000256" key="1">
    <source>
        <dbReference type="SAM" id="MobiDB-lite"/>
    </source>
</evidence>
<gene>
    <name evidence="2" type="ORF">FH603_5187</name>
</gene>
<accession>A0ABR6WDQ4</accession>
<sequence>MSAVRCLTVFWLFTTLYLHDSKGQAQSTYAPFNTDYYHLLDRLEIRNRSGLPGFHSTQKPYSRASIAALLDSQRTNPPRLSPTDRFNIAYLRADNREGPNVGRDSLPETGEPTQSVSGRSFHRLSTDAFARQWPGFAWHINPVVGLGVGQQADTTHLLTTATIGLETRGSLTNHIGFYSFFTVNQARYPRYLQEYRQRYELAGRGLVPGEGMARRNQPDQTQFYAWRGYLTTTLLKQVGVQLGRDRLVWGNGYRSLLLSETSAPYWFVKLNTWLGPFTYTNLYTLLRNTQSAPPGLSRNPPKFMVMHHMSLNLGRHLNVGAFEAIVFSRDRLDLNYLNPIILYRSVESSLGSVDNAFIGFDVKATWGGRWQAYSQVMLDEFVLRELLARKGSWTNKYALQVGLKYVDAFGLANVDLQGELNLARPFMYSHRSGQTNYVHYNQPLAHPLGSNFIEGLGIVRYQRKRLQGVGTFGLMLTGTDPPGLNYGGSILTDYRTRFRPEGNSIGDLRKTIITYADLRVSYQVWPAGFLDVQYLSRLQSSEYAPNSYSSRLVSVGLRLNLAYRNWTF</sequence>
<dbReference type="InterPro" id="IPR038636">
    <property type="entry name" value="Wzi_sf"/>
</dbReference>
<feature type="region of interest" description="Disordered" evidence="1">
    <location>
        <begin position="95"/>
        <end position="119"/>
    </location>
</feature>
<dbReference type="Proteomes" id="UP000700732">
    <property type="component" value="Unassembled WGS sequence"/>
</dbReference>
<keyword evidence="3" id="KW-1185">Reference proteome</keyword>
<reference evidence="2 3" key="1">
    <citation type="submission" date="2019-06" db="EMBL/GenBank/DDBJ databases">
        <title>Spirosoma utsteinense sp. nov. isolated from Antarctic ice-free soils.</title>
        <authorList>
            <person name="Tahon G."/>
        </authorList>
    </citation>
    <scope>NUCLEOTIDE SEQUENCE [LARGE SCALE GENOMIC DNA]</scope>
    <source>
        <strain evidence="2 3">LMG 31447</strain>
    </source>
</reference>
<evidence type="ECO:0000313" key="3">
    <source>
        <dbReference type="Proteomes" id="UP000700732"/>
    </source>
</evidence>
<dbReference type="Gene3D" id="2.40.160.130">
    <property type="entry name" value="Capsule assembly protein Wzi"/>
    <property type="match status" value="1"/>
</dbReference>
<protein>
    <recommendedName>
        <fullName evidence="4">Capsule assembly Wzi family protein</fullName>
    </recommendedName>
</protein>